<dbReference type="RefSeq" id="WP_065991629.1">
    <property type="nucleotide sequence ID" value="NZ_MDEN01000068.1"/>
</dbReference>
<reference evidence="2 3" key="1">
    <citation type="submission" date="2016-08" db="EMBL/GenBank/DDBJ databases">
        <title>Whole genome sequence of Pseudomonas graminis strain UASWS1507, a potential biological control agent for agriculture.</title>
        <authorList>
            <person name="Crovadore J."/>
            <person name="Calmin G."/>
            <person name="Chablais R."/>
            <person name="Cochard B."/>
            <person name="Lefort F."/>
        </authorList>
    </citation>
    <scope>NUCLEOTIDE SEQUENCE [LARGE SCALE GENOMIC DNA]</scope>
    <source>
        <strain evidence="2 3">UASWS1507</strain>
    </source>
</reference>
<proteinExistence type="predicted"/>
<evidence type="ECO:0000313" key="2">
    <source>
        <dbReference type="EMBL" id="OCX14123.1"/>
    </source>
</evidence>
<name>A0A1C2DHF7_9PSED</name>
<protein>
    <recommendedName>
        <fullName evidence="4">Delta-60 repeat domain-containing protein</fullName>
    </recommendedName>
</protein>
<comment type="caution">
    <text evidence="2">The sequence shown here is derived from an EMBL/GenBank/DDBJ whole genome shotgun (WGS) entry which is preliminary data.</text>
</comment>
<dbReference type="EMBL" id="MDEN01000068">
    <property type="protein sequence ID" value="OCX14123.1"/>
    <property type="molecule type" value="Genomic_DNA"/>
</dbReference>
<dbReference type="Proteomes" id="UP000095143">
    <property type="component" value="Unassembled WGS sequence"/>
</dbReference>
<dbReference type="OrthoDB" id="6759199at2"/>
<evidence type="ECO:0008006" key="4">
    <source>
        <dbReference type="Google" id="ProtNLM"/>
    </source>
</evidence>
<organism evidence="2 3">
    <name type="scientific">Pseudomonas graminis</name>
    <dbReference type="NCBI Taxonomy" id="158627"/>
    <lineage>
        <taxon>Bacteria</taxon>
        <taxon>Pseudomonadati</taxon>
        <taxon>Pseudomonadota</taxon>
        <taxon>Gammaproteobacteria</taxon>
        <taxon>Pseudomonadales</taxon>
        <taxon>Pseudomonadaceae</taxon>
        <taxon>Pseudomonas</taxon>
    </lineage>
</organism>
<dbReference type="AlphaFoldDB" id="A0A1C2DHF7"/>
<sequence length="439" mass="47565">MDKNKRNGIKGSNVESMAGDQDPVFGIDGQVLGRRARVFTELGAGTDQKFYLITNGEHRTPSPFPSSISRHLANGKPDPDFNNGETLILPGLTDQPGLVGGDIRIQGLVFDQRGAVMCVGDTTLEVRELNYHYPAAIRLTSSGALDVDFGDRGRVVYPTGQPSKNAPEVPPFPFTSIRRSQQQENKDILFVSQILDYDTQMRSCYLVKTKQNGLPDDQFGDDGLLLIGSDADGPIWNDYGVDGGGNLLLIGESAAGAQAYGVIAKYTTEGVLDSNYGSGGIQKIQGGEEAPYLVRVHVMADGSVTMLVAVSRQNITALALMKRLENGAPDTSFNNGEPRILDTVFATSGRWPEMHIDDKGRYLLAYYSQENGCELKRFTPDGIPDISFGSNGTAGYPDLLALNNTAIHRGADLLAKIYRKQGDGNFYVVRYLGESVPGQ</sequence>
<evidence type="ECO:0000256" key="1">
    <source>
        <dbReference type="SAM" id="MobiDB-lite"/>
    </source>
</evidence>
<feature type="region of interest" description="Disordered" evidence="1">
    <location>
        <begin position="1"/>
        <end position="21"/>
    </location>
</feature>
<dbReference type="Gene3D" id="2.80.10.50">
    <property type="match status" value="1"/>
</dbReference>
<evidence type="ECO:0000313" key="3">
    <source>
        <dbReference type="Proteomes" id="UP000095143"/>
    </source>
</evidence>
<accession>A0A1C2DHF7</accession>
<gene>
    <name evidence="2" type="ORF">BBI10_21505</name>
</gene>